<comment type="caution">
    <text evidence="1">The sequence shown here is derived from an EMBL/GenBank/DDBJ whole genome shotgun (WGS) entry which is preliminary data.</text>
</comment>
<sequence length="67" mass="7847">MWVVALDIHDRQPYSRHRCICALYNVMMLRGSRVPATLRRAETLKRRLLGDCTYMAIEAQAVVHRHP</sequence>
<dbReference type="AlphaFoldDB" id="A0A5B7FAV2"/>
<evidence type="ECO:0000313" key="1">
    <source>
        <dbReference type="EMBL" id="MPC42446.1"/>
    </source>
</evidence>
<organism evidence="1 2">
    <name type="scientific">Portunus trituberculatus</name>
    <name type="common">Swimming crab</name>
    <name type="synonym">Neptunus trituberculatus</name>
    <dbReference type="NCBI Taxonomy" id="210409"/>
    <lineage>
        <taxon>Eukaryota</taxon>
        <taxon>Metazoa</taxon>
        <taxon>Ecdysozoa</taxon>
        <taxon>Arthropoda</taxon>
        <taxon>Crustacea</taxon>
        <taxon>Multicrustacea</taxon>
        <taxon>Malacostraca</taxon>
        <taxon>Eumalacostraca</taxon>
        <taxon>Eucarida</taxon>
        <taxon>Decapoda</taxon>
        <taxon>Pleocyemata</taxon>
        <taxon>Brachyura</taxon>
        <taxon>Eubrachyura</taxon>
        <taxon>Portunoidea</taxon>
        <taxon>Portunidae</taxon>
        <taxon>Portuninae</taxon>
        <taxon>Portunus</taxon>
    </lineage>
</organism>
<keyword evidence="2" id="KW-1185">Reference proteome</keyword>
<evidence type="ECO:0000313" key="2">
    <source>
        <dbReference type="Proteomes" id="UP000324222"/>
    </source>
</evidence>
<accession>A0A5B7FAV2</accession>
<dbReference type="EMBL" id="VSRR010005440">
    <property type="protein sequence ID" value="MPC42446.1"/>
    <property type="molecule type" value="Genomic_DNA"/>
</dbReference>
<reference evidence="1 2" key="1">
    <citation type="submission" date="2019-05" db="EMBL/GenBank/DDBJ databases">
        <title>Another draft genome of Portunus trituberculatus and its Hox gene families provides insights of decapod evolution.</title>
        <authorList>
            <person name="Jeong J.-H."/>
            <person name="Song I."/>
            <person name="Kim S."/>
            <person name="Choi T."/>
            <person name="Kim D."/>
            <person name="Ryu S."/>
            <person name="Kim W."/>
        </authorList>
    </citation>
    <scope>NUCLEOTIDE SEQUENCE [LARGE SCALE GENOMIC DNA]</scope>
    <source>
        <tissue evidence="1">Muscle</tissue>
    </source>
</reference>
<protein>
    <submittedName>
        <fullName evidence="1">Uncharacterized protein</fullName>
    </submittedName>
</protein>
<proteinExistence type="predicted"/>
<gene>
    <name evidence="1" type="ORF">E2C01_036068</name>
</gene>
<dbReference type="Proteomes" id="UP000324222">
    <property type="component" value="Unassembled WGS sequence"/>
</dbReference>
<name>A0A5B7FAV2_PORTR</name>